<reference evidence="6 7" key="1">
    <citation type="submission" date="2023-07" db="EMBL/GenBank/DDBJ databases">
        <title>Genomic Encyclopedia of Type Strains, Phase IV (KMG-IV): sequencing the most valuable type-strain genomes for metagenomic binning, comparative biology and taxonomic classification.</title>
        <authorList>
            <person name="Goeker M."/>
        </authorList>
    </citation>
    <scope>NUCLEOTIDE SEQUENCE [LARGE SCALE GENOMIC DNA]</scope>
    <source>
        <strain evidence="6 7">DSM 27594</strain>
    </source>
</reference>
<dbReference type="EMBL" id="JAUSTW010000011">
    <property type="protein sequence ID" value="MDQ0201696.1"/>
    <property type="molecule type" value="Genomic_DNA"/>
</dbReference>
<dbReference type="SUPFAM" id="SSF51419">
    <property type="entry name" value="PLP-binding barrel"/>
    <property type="match status" value="1"/>
</dbReference>
<dbReference type="PANTHER" id="PTHR30511">
    <property type="entry name" value="ALANINE RACEMASE"/>
    <property type="match status" value="1"/>
</dbReference>
<dbReference type="PRINTS" id="PR00992">
    <property type="entry name" value="ALARACEMASE"/>
</dbReference>
<comment type="caution">
    <text evidence="6">The sequence shown here is derived from an EMBL/GenBank/DDBJ whole genome shotgun (WGS) entry which is preliminary data.</text>
</comment>
<dbReference type="InterPro" id="IPR001608">
    <property type="entry name" value="Ala_racemase_N"/>
</dbReference>
<evidence type="ECO:0000259" key="5">
    <source>
        <dbReference type="Pfam" id="PF13610"/>
    </source>
</evidence>
<accession>A0ABT9Y1J4</accession>
<organism evidence="6 7">
    <name type="scientific">Neobacillus ginsengisoli</name>
    <dbReference type="NCBI Taxonomy" id="904295"/>
    <lineage>
        <taxon>Bacteria</taxon>
        <taxon>Bacillati</taxon>
        <taxon>Bacillota</taxon>
        <taxon>Bacilli</taxon>
        <taxon>Bacillales</taxon>
        <taxon>Bacillaceae</taxon>
        <taxon>Neobacillus</taxon>
    </lineage>
</organism>
<evidence type="ECO:0000256" key="1">
    <source>
        <dbReference type="ARBA" id="ARBA00001933"/>
    </source>
</evidence>
<evidence type="ECO:0000256" key="2">
    <source>
        <dbReference type="ARBA" id="ARBA00022898"/>
    </source>
</evidence>
<keyword evidence="7" id="KW-1185">Reference proteome</keyword>
<comment type="cofactor">
    <cofactor evidence="1">
        <name>pyridoxal 5'-phosphate</name>
        <dbReference type="ChEBI" id="CHEBI:597326"/>
    </cofactor>
</comment>
<dbReference type="Pfam" id="PF01168">
    <property type="entry name" value="Ala_racemase_N"/>
    <property type="match status" value="1"/>
</dbReference>
<feature type="domain" description="DDE" evidence="5">
    <location>
        <begin position="118"/>
        <end position="171"/>
    </location>
</feature>
<keyword evidence="3" id="KW-0413">Isomerase</keyword>
<evidence type="ECO:0000256" key="3">
    <source>
        <dbReference type="ARBA" id="ARBA00023235"/>
    </source>
</evidence>
<dbReference type="InterPro" id="IPR020622">
    <property type="entry name" value="Ala_racemase_pyridoxalP-BS"/>
</dbReference>
<gene>
    <name evidence="6" type="ORF">J2S10_004906</name>
</gene>
<proteinExistence type="predicted"/>
<dbReference type="Proteomes" id="UP001224122">
    <property type="component" value="Unassembled WGS sequence"/>
</dbReference>
<evidence type="ECO:0000313" key="6">
    <source>
        <dbReference type="EMBL" id="MDQ0201696.1"/>
    </source>
</evidence>
<sequence>MKLNSYCDTWVEILLENIHHNFLQFRGYVKEQTKIMAVVKADGYGHGAVEIAKTLMQAEADYLAVALLDEAMQLRNAGTSHPILVLGYSPVRSVQKAVSEDITLTVFSLEVLDEIILAYPVAIQELKEEKYMPEGMQIRQSKYLNNIVEQDHRFIKKRVGSMLGLQSFRPATLI</sequence>
<dbReference type="Gene3D" id="3.20.20.10">
    <property type="entry name" value="Alanine racemase"/>
    <property type="match status" value="1"/>
</dbReference>
<evidence type="ECO:0000259" key="4">
    <source>
        <dbReference type="Pfam" id="PF01168"/>
    </source>
</evidence>
<protein>
    <submittedName>
        <fullName evidence="6">Alanine racemase</fullName>
    </submittedName>
</protein>
<dbReference type="InterPro" id="IPR000821">
    <property type="entry name" value="Ala_racemase"/>
</dbReference>
<evidence type="ECO:0000313" key="7">
    <source>
        <dbReference type="Proteomes" id="UP001224122"/>
    </source>
</evidence>
<feature type="domain" description="Alanine racemase N-terminal" evidence="4">
    <location>
        <begin position="14"/>
        <end position="115"/>
    </location>
</feature>
<dbReference type="Pfam" id="PF13610">
    <property type="entry name" value="DDE_Tnp_IS240"/>
    <property type="match status" value="1"/>
</dbReference>
<dbReference type="InterPro" id="IPR032874">
    <property type="entry name" value="DDE_dom"/>
</dbReference>
<name>A0ABT9Y1J4_9BACI</name>
<dbReference type="PROSITE" id="PS00395">
    <property type="entry name" value="ALANINE_RACEMASE"/>
    <property type="match status" value="1"/>
</dbReference>
<dbReference type="PANTHER" id="PTHR30511:SF0">
    <property type="entry name" value="ALANINE RACEMASE, CATABOLIC-RELATED"/>
    <property type="match status" value="1"/>
</dbReference>
<dbReference type="InterPro" id="IPR029066">
    <property type="entry name" value="PLP-binding_barrel"/>
</dbReference>
<keyword evidence="2" id="KW-0663">Pyridoxal phosphate</keyword>